<dbReference type="GO" id="GO:0006284">
    <property type="term" value="P:base-excision repair"/>
    <property type="evidence" value="ECO:0007669"/>
    <property type="project" value="InterPro"/>
</dbReference>
<evidence type="ECO:0000256" key="2">
    <source>
        <dbReference type="ARBA" id="ARBA00001947"/>
    </source>
</evidence>
<evidence type="ECO:0000313" key="19">
    <source>
        <dbReference type="Proteomes" id="UP000290408"/>
    </source>
</evidence>
<dbReference type="RefSeq" id="WP_130630564.1">
    <property type="nucleotide sequence ID" value="NZ_CP036164.1"/>
</dbReference>
<evidence type="ECO:0000256" key="8">
    <source>
        <dbReference type="ARBA" id="ARBA00022833"/>
    </source>
</evidence>
<evidence type="ECO:0000313" key="18">
    <source>
        <dbReference type="EMBL" id="QBF47373.1"/>
    </source>
</evidence>
<dbReference type="SUPFAM" id="SSF46946">
    <property type="entry name" value="S13-like H2TH domain"/>
    <property type="match status" value="1"/>
</dbReference>
<name>A0A4P6MZX9_9MICO</name>
<protein>
    <submittedName>
        <fullName evidence="18">Fpg/Nei family DNA glycosylase</fullName>
    </submittedName>
</protein>
<dbReference type="STRING" id="1216970.GCA_001570985_01842"/>
<dbReference type="GO" id="GO:0008270">
    <property type="term" value="F:zinc ion binding"/>
    <property type="evidence" value="ECO:0007669"/>
    <property type="project" value="UniProtKB-KW"/>
</dbReference>
<evidence type="ECO:0000256" key="13">
    <source>
        <dbReference type="ARBA" id="ARBA00023295"/>
    </source>
</evidence>
<dbReference type="InterPro" id="IPR035937">
    <property type="entry name" value="FPG_N"/>
</dbReference>
<keyword evidence="13" id="KW-0326">Glycosidase</keyword>
<keyword evidence="4" id="KW-0479">Metal-binding</keyword>
<keyword evidence="7" id="KW-0378">Hydrolase</keyword>
<dbReference type="PANTHER" id="PTHR22993">
    <property type="entry name" value="FORMAMIDOPYRIMIDINE-DNA GLYCOSYLASE"/>
    <property type="match status" value="1"/>
</dbReference>
<proteinExistence type="inferred from homology"/>
<comment type="cofactor">
    <cofactor evidence="2">
        <name>Zn(2+)</name>
        <dbReference type="ChEBI" id="CHEBI:29105"/>
    </cofactor>
</comment>
<keyword evidence="8" id="KW-0862">Zinc</keyword>
<evidence type="ECO:0000259" key="17">
    <source>
        <dbReference type="PROSITE" id="PS51068"/>
    </source>
</evidence>
<dbReference type="InterPro" id="IPR010663">
    <property type="entry name" value="Znf_FPG/IleRS"/>
</dbReference>
<evidence type="ECO:0000256" key="5">
    <source>
        <dbReference type="ARBA" id="ARBA00022763"/>
    </source>
</evidence>
<keyword evidence="10" id="KW-0234">DNA repair</keyword>
<gene>
    <name evidence="18" type="ORF">EXU32_14605</name>
</gene>
<dbReference type="CDD" id="cd08973">
    <property type="entry name" value="BaFpgNei_N_1"/>
    <property type="match status" value="1"/>
</dbReference>
<evidence type="ECO:0000256" key="1">
    <source>
        <dbReference type="ARBA" id="ARBA00001668"/>
    </source>
</evidence>
<evidence type="ECO:0000256" key="4">
    <source>
        <dbReference type="ARBA" id="ARBA00022723"/>
    </source>
</evidence>
<dbReference type="SUPFAM" id="SSF57716">
    <property type="entry name" value="Glucocorticoid receptor-like (DNA-binding domain)"/>
    <property type="match status" value="1"/>
</dbReference>
<dbReference type="SMART" id="SM00898">
    <property type="entry name" value="Fapy_DNA_glyco"/>
    <property type="match status" value="1"/>
</dbReference>
<keyword evidence="9" id="KW-0238">DNA-binding</keyword>
<dbReference type="Gene3D" id="3.20.190.10">
    <property type="entry name" value="MutM-like, N-terminal"/>
    <property type="match status" value="1"/>
</dbReference>
<evidence type="ECO:0000256" key="6">
    <source>
        <dbReference type="ARBA" id="ARBA00022771"/>
    </source>
</evidence>
<dbReference type="OrthoDB" id="9800855at2"/>
<evidence type="ECO:0000256" key="11">
    <source>
        <dbReference type="ARBA" id="ARBA00023239"/>
    </source>
</evidence>
<evidence type="ECO:0000256" key="10">
    <source>
        <dbReference type="ARBA" id="ARBA00023204"/>
    </source>
</evidence>
<dbReference type="InterPro" id="IPR015886">
    <property type="entry name" value="H2TH_FPG"/>
</dbReference>
<dbReference type="InterPro" id="IPR000214">
    <property type="entry name" value="Znf_DNA_glyclase/AP_lyase"/>
</dbReference>
<dbReference type="EMBL" id="CP036164">
    <property type="protein sequence ID" value="QBF47373.1"/>
    <property type="molecule type" value="Genomic_DNA"/>
</dbReference>
<keyword evidence="6 15" id="KW-0863">Zinc-finger</keyword>
<dbReference type="SUPFAM" id="SSF81624">
    <property type="entry name" value="N-terminal domain of MutM-like DNA repair proteins"/>
    <property type="match status" value="1"/>
</dbReference>
<dbReference type="PROSITE" id="PS01242">
    <property type="entry name" value="ZF_FPG_1"/>
    <property type="match status" value="1"/>
</dbReference>
<dbReference type="InterPro" id="IPR015887">
    <property type="entry name" value="DNA_glyclase_Znf_dom_DNA_BS"/>
</dbReference>
<feature type="domain" description="Formamidopyrimidine-DNA glycosylase catalytic" evidence="17">
    <location>
        <begin position="2"/>
        <end position="93"/>
    </location>
</feature>
<dbReference type="Proteomes" id="UP000290408">
    <property type="component" value="Chromosome"/>
</dbReference>
<dbReference type="GO" id="GO:0140078">
    <property type="term" value="F:class I DNA-(apurinic or apyrimidinic site) endonuclease activity"/>
    <property type="evidence" value="ECO:0007669"/>
    <property type="project" value="UniProtKB-EC"/>
</dbReference>
<evidence type="ECO:0000256" key="3">
    <source>
        <dbReference type="ARBA" id="ARBA00009409"/>
    </source>
</evidence>
<evidence type="ECO:0000256" key="12">
    <source>
        <dbReference type="ARBA" id="ARBA00023268"/>
    </source>
</evidence>
<comment type="similarity">
    <text evidence="3">Belongs to the FPG family.</text>
</comment>
<evidence type="ECO:0000256" key="14">
    <source>
        <dbReference type="ARBA" id="ARBA00044632"/>
    </source>
</evidence>
<keyword evidence="11" id="KW-0456">Lyase</keyword>
<dbReference type="PROSITE" id="PS51068">
    <property type="entry name" value="FPG_CAT"/>
    <property type="match status" value="1"/>
</dbReference>
<comment type="catalytic activity">
    <reaction evidence="14">
        <text>2'-deoxyribonucleotide-(2'-deoxyribose 5'-phosphate)-2'-deoxyribonucleotide-DNA = a 3'-end 2'-deoxyribonucleotide-(2,3-dehydro-2,3-deoxyribose 5'-phosphate)-DNA + a 5'-end 5'-phospho-2'-deoxyribonucleoside-DNA + H(+)</text>
        <dbReference type="Rhea" id="RHEA:66592"/>
        <dbReference type="Rhea" id="RHEA-COMP:13180"/>
        <dbReference type="Rhea" id="RHEA-COMP:16897"/>
        <dbReference type="Rhea" id="RHEA-COMP:17067"/>
        <dbReference type="ChEBI" id="CHEBI:15378"/>
        <dbReference type="ChEBI" id="CHEBI:136412"/>
        <dbReference type="ChEBI" id="CHEBI:157695"/>
        <dbReference type="ChEBI" id="CHEBI:167181"/>
        <dbReference type="EC" id="4.2.99.18"/>
    </reaction>
</comment>
<sequence length="286" mass="30670">MPEMPEVQGLVDFLGERLSGLAVERLELASFSVLKTFDPPPQALEGAPVDGVHRHGKFIDIDCDGTHLVIHLARAGWIRWSDELPRTVLRPGKSPIALRVRLVDGSGFDVTEAGTKKSLAAYLVRDVQEVAGIARLGPDPLSDALDRDAFGALLADRKTQIKGVLRDQSLIAGVGNAYSDEVLHAARLSPFALASSLTEDEVDTLHAALRSTLVEAIAAASGKPAAQLKDAKRSGMRVHGRTGETCPVCGDVVREVSFADRSLQYCATCQTGGKPLADRRTSKFLK</sequence>
<keyword evidence="19" id="KW-1185">Reference proteome</keyword>
<dbReference type="PROSITE" id="PS51066">
    <property type="entry name" value="ZF_FPG_2"/>
    <property type="match status" value="1"/>
</dbReference>
<dbReference type="Gene3D" id="1.10.8.50">
    <property type="match status" value="1"/>
</dbReference>
<organism evidence="18 19">
    <name type="scientific">Janibacter limosus</name>
    <dbReference type="NCBI Taxonomy" id="53458"/>
    <lineage>
        <taxon>Bacteria</taxon>
        <taxon>Bacillati</taxon>
        <taxon>Actinomycetota</taxon>
        <taxon>Actinomycetes</taxon>
        <taxon>Micrococcales</taxon>
        <taxon>Intrasporangiaceae</taxon>
        <taxon>Janibacter</taxon>
    </lineage>
</organism>
<dbReference type="Pfam" id="PF06827">
    <property type="entry name" value="zf-FPG_IleRS"/>
    <property type="match status" value="1"/>
</dbReference>
<dbReference type="SMART" id="SM01232">
    <property type="entry name" value="H2TH"/>
    <property type="match status" value="1"/>
</dbReference>
<keyword evidence="5" id="KW-0227">DNA damage</keyword>
<evidence type="ECO:0000259" key="16">
    <source>
        <dbReference type="PROSITE" id="PS51066"/>
    </source>
</evidence>
<accession>A0A4P6MZX9</accession>
<dbReference type="PANTHER" id="PTHR22993:SF9">
    <property type="entry name" value="FORMAMIDOPYRIMIDINE-DNA GLYCOSYLASE"/>
    <property type="match status" value="1"/>
</dbReference>
<dbReference type="KEGG" id="jli:EXU32_14605"/>
<evidence type="ECO:0000256" key="7">
    <source>
        <dbReference type="ARBA" id="ARBA00022801"/>
    </source>
</evidence>
<dbReference type="Pfam" id="PF01149">
    <property type="entry name" value="Fapy_DNA_glyco"/>
    <property type="match status" value="1"/>
</dbReference>
<dbReference type="GO" id="GO:0003684">
    <property type="term" value="F:damaged DNA binding"/>
    <property type="evidence" value="ECO:0007669"/>
    <property type="project" value="InterPro"/>
</dbReference>
<dbReference type="AlphaFoldDB" id="A0A4P6MZX9"/>
<reference evidence="18 19" key="1">
    <citation type="submission" date="2019-02" db="EMBL/GenBank/DDBJ databases">
        <title>Genomic data mining of an Antarctic deep-sea actinobacterium, Janibacterlimosus P3-3-X1.</title>
        <authorList>
            <person name="Liao L."/>
            <person name="Chen B."/>
        </authorList>
    </citation>
    <scope>NUCLEOTIDE SEQUENCE [LARGE SCALE GENOMIC DNA]</scope>
    <source>
        <strain evidence="18 19">P3-3-X1</strain>
    </source>
</reference>
<dbReference type="InterPro" id="IPR010979">
    <property type="entry name" value="Ribosomal_uS13-like_H2TH"/>
</dbReference>
<dbReference type="InterPro" id="IPR012319">
    <property type="entry name" value="FPG_cat"/>
</dbReference>
<dbReference type="GO" id="GO:0034039">
    <property type="term" value="F:8-oxo-7,8-dihydroguanine DNA N-glycosylase activity"/>
    <property type="evidence" value="ECO:0007669"/>
    <property type="project" value="TreeGrafter"/>
</dbReference>
<evidence type="ECO:0000256" key="15">
    <source>
        <dbReference type="PROSITE-ProRule" id="PRU00391"/>
    </source>
</evidence>
<keyword evidence="12" id="KW-0511">Multifunctional enzyme</keyword>
<comment type="catalytic activity">
    <reaction evidence="1">
        <text>Hydrolysis of DNA containing ring-opened 7-methylguanine residues, releasing 2,6-diamino-4-hydroxy-5-(N-methyl)formamidopyrimidine.</text>
        <dbReference type="EC" id="3.2.2.23"/>
    </reaction>
</comment>
<evidence type="ECO:0000256" key="9">
    <source>
        <dbReference type="ARBA" id="ARBA00023125"/>
    </source>
</evidence>
<dbReference type="Pfam" id="PF06831">
    <property type="entry name" value="H2TH"/>
    <property type="match status" value="1"/>
</dbReference>
<feature type="domain" description="FPG-type" evidence="16">
    <location>
        <begin position="237"/>
        <end position="271"/>
    </location>
</feature>